<comment type="caution">
    <text evidence="1">The sequence shown here is derived from an EMBL/GenBank/DDBJ whole genome shotgun (WGS) entry which is preliminary data.</text>
</comment>
<protein>
    <recommendedName>
        <fullName evidence="3">Mycofactocin</fullName>
    </recommendedName>
</protein>
<keyword evidence="2" id="KW-1185">Reference proteome</keyword>
<dbReference type="EMBL" id="JBEXRX010000284">
    <property type="protein sequence ID" value="MEU0157003.1"/>
    <property type="molecule type" value="Genomic_DNA"/>
</dbReference>
<accession>A0ABV2VW41</accession>
<evidence type="ECO:0000313" key="1">
    <source>
        <dbReference type="EMBL" id="MEU0157003.1"/>
    </source>
</evidence>
<evidence type="ECO:0000313" key="2">
    <source>
        <dbReference type="Proteomes" id="UP001550348"/>
    </source>
</evidence>
<name>A0ABV2VW41_9ACTN</name>
<reference evidence="1 2" key="1">
    <citation type="submission" date="2024-06" db="EMBL/GenBank/DDBJ databases">
        <title>The Natural Products Discovery Center: Release of the First 8490 Sequenced Strains for Exploring Actinobacteria Biosynthetic Diversity.</title>
        <authorList>
            <person name="Kalkreuter E."/>
            <person name="Kautsar S.A."/>
            <person name="Yang D."/>
            <person name="Bader C.D."/>
            <person name="Teijaro C.N."/>
            <person name="Fluegel L."/>
            <person name="Davis C.M."/>
            <person name="Simpson J.R."/>
            <person name="Lauterbach L."/>
            <person name="Steele A.D."/>
            <person name="Gui C."/>
            <person name="Meng S."/>
            <person name="Li G."/>
            <person name="Viehrig K."/>
            <person name="Ye F."/>
            <person name="Su P."/>
            <person name="Kiefer A.F."/>
            <person name="Nichols A."/>
            <person name="Cepeda A.J."/>
            <person name="Yan W."/>
            <person name="Fan B."/>
            <person name="Jiang Y."/>
            <person name="Adhikari A."/>
            <person name="Zheng C.-J."/>
            <person name="Schuster L."/>
            <person name="Cowan T.M."/>
            <person name="Smanski M.J."/>
            <person name="Chevrette M.G."/>
            <person name="De Carvalho L.P.S."/>
            <person name="Shen B."/>
        </authorList>
    </citation>
    <scope>NUCLEOTIDE SEQUENCE [LARGE SCALE GENOMIC DNA]</scope>
    <source>
        <strain evidence="1 2">NPDC006286</strain>
    </source>
</reference>
<proteinExistence type="predicted"/>
<sequence>MTDTASVDSDYQVTVFEEDDDPETLIGEAVEYDLCTDEEH</sequence>
<evidence type="ECO:0008006" key="3">
    <source>
        <dbReference type="Google" id="ProtNLM"/>
    </source>
</evidence>
<gene>
    <name evidence="1" type="ORF">ABZ071_35135</name>
</gene>
<dbReference type="Proteomes" id="UP001550348">
    <property type="component" value="Unassembled WGS sequence"/>
</dbReference>
<organism evidence="1 2">
    <name type="scientific">Micromonospora fulviviridis</name>
    <dbReference type="NCBI Taxonomy" id="47860"/>
    <lineage>
        <taxon>Bacteria</taxon>
        <taxon>Bacillati</taxon>
        <taxon>Actinomycetota</taxon>
        <taxon>Actinomycetes</taxon>
        <taxon>Micromonosporales</taxon>
        <taxon>Micromonosporaceae</taxon>
        <taxon>Micromonospora</taxon>
    </lineage>
</organism>
<dbReference type="RefSeq" id="WP_355668472.1">
    <property type="nucleotide sequence ID" value="NZ_JBEXRX010000284.1"/>
</dbReference>